<name>A0A1J7I3Q7_9PEZI</name>
<proteinExistence type="predicted"/>
<evidence type="ECO:0000256" key="1">
    <source>
        <dbReference type="SAM" id="MobiDB-lite"/>
    </source>
</evidence>
<sequence>MTASLHFTISTSTAPTANHRNISTIQRPLVQLLTSTQGLQWYAPFYDTPSAGRDDRMASGCLPRPHLRTKNHCTYPQANGTQSKSKLGTPSEPNYRWKLGRIPAGAELATRCLNAPMSGGTCTHGTATPMWKPVGLGYRELRGDAPSGISRGCWPAISQELGSRQYTYFRLHLRAKNHGTYP</sequence>
<dbReference type="Proteomes" id="UP000182658">
    <property type="component" value="Unassembled WGS sequence"/>
</dbReference>
<reference evidence="2 3" key="1">
    <citation type="submission" date="2016-10" db="EMBL/GenBank/DDBJ databases">
        <title>Draft genome sequence of Coniochaeta ligniaria NRRL30616, a lignocellulolytic fungus for bioabatement of inhibitors in plant biomass hydrolysates.</title>
        <authorList>
            <consortium name="DOE Joint Genome Institute"/>
            <person name="Jimenez D.J."/>
            <person name="Hector R.E."/>
            <person name="Riley R."/>
            <person name="Sun H."/>
            <person name="Grigoriev I.V."/>
            <person name="Van Elsas J.D."/>
            <person name="Nichols N.N."/>
        </authorList>
    </citation>
    <scope>NUCLEOTIDE SEQUENCE [LARGE SCALE GENOMIC DNA]</scope>
    <source>
        <strain evidence="2 3">NRRL 30616</strain>
    </source>
</reference>
<dbReference type="InParanoid" id="A0A1J7I3Q7"/>
<organism evidence="2 3">
    <name type="scientific">Coniochaeta ligniaria NRRL 30616</name>
    <dbReference type="NCBI Taxonomy" id="1408157"/>
    <lineage>
        <taxon>Eukaryota</taxon>
        <taxon>Fungi</taxon>
        <taxon>Dikarya</taxon>
        <taxon>Ascomycota</taxon>
        <taxon>Pezizomycotina</taxon>
        <taxon>Sordariomycetes</taxon>
        <taxon>Sordariomycetidae</taxon>
        <taxon>Coniochaetales</taxon>
        <taxon>Coniochaetaceae</taxon>
        <taxon>Coniochaeta</taxon>
    </lineage>
</organism>
<feature type="compositionally biased region" description="Polar residues" evidence="1">
    <location>
        <begin position="74"/>
        <end position="92"/>
    </location>
</feature>
<evidence type="ECO:0000313" key="3">
    <source>
        <dbReference type="Proteomes" id="UP000182658"/>
    </source>
</evidence>
<keyword evidence="3" id="KW-1185">Reference proteome</keyword>
<feature type="region of interest" description="Disordered" evidence="1">
    <location>
        <begin position="74"/>
        <end position="94"/>
    </location>
</feature>
<protein>
    <submittedName>
        <fullName evidence="2">Uncharacterized protein</fullName>
    </submittedName>
</protein>
<dbReference type="EMBL" id="KV875162">
    <property type="protein sequence ID" value="OIW22125.1"/>
    <property type="molecule type" value="Genomic_DNA"/>
</dbReference>
<evidence type="ECO:0000313" key="2">
    <source>
        <dbReference type="EMBL" id="OIW22125.1"/>
    </source>
</evidence>
<gene>
    <name evidence="2" type="ORF">CONLIGDRAFT_465568</name>
</gene>
<accession>A0A1J7I3Q7</accession>
<dbReference type="AlphaFoldDB" id="A0A1J7I3Q7"/>